<dbReference type="KEGG" id="ast:Asulf_00033"/>
<dbReference type="PANTHER" id="PTHR45947">
    <property type="entry name" value="SULFOQUINOVOSYL TRANSFERASE SQD2"/>
    <property type="match status" value="1"/>
</dbReference>
<dbReference type="InterPro" id="IPR050194">
    <property type="entry name" value="Glycosyltransferase_grp1"/>
</dbReference>
<gene>
    <name evidence="2" type="ORF">Asulf_00033</name>
</gene>
<dbReference type="Gene3D" id="3.40.50.2000">
    <property type="entry name" value="Glycogen Phosphorylase B"/>
    <property type="match status" value="2"/>
</dbReference>
<sequence length="335" mass="39240">MKVCLIGDFSSNLDEGFKNIAQYLAKELSKYDDLDILKANIKEIKTLKFWKKIKMFHPTIVHYIPGPTYRSFLFVNFLLYYLNYRDHSNPKIIMSTPYPKDINRFIKSLPRKPDLILAQSNTSKRMFKSLGLKTIYVPNGVDFEKFKPVPSHLKKKLRVRYNIDEEKFTILHVGHLTKKRNLKILGELARMGNQVIIVSSEYLKVEKNIIQTLQKTGCIIFRGYFEHIEEFYQMSDCYIFPVLEGDTILFPLSVIEAMACNLPVLTRKFDGLSIFNEGEGLIFVEKETEIIQGVEKIKKNGDIRIATRRKVTPYSWKNIAQRLREIYYKLVEETI</sequence>
<evidence type="ECO:0000259" key="1">
    <source>
        <dbReference type="Pfam" id="PF00534"/>
    </source>
</evidence>
<proteinExistence type="predicted"/>
<dbReference type="Proteomes" id="UP000013307">
    <property type="component" value="Chromosome"/>
</dbReference>
<reference evidence="2 3" key="1">
    <citation type="journal article" date="2013" name="Genome Announc.">
        <title>Complete Genome Sequence of the Thermophilic and Facultatively Chemolithoautotrophic Sulfate Reducer Archaeoglobus sulfaticallidus Strain PM70-1T.</title>
        <authorList>
            <person name="Stokke R."/>
            <person name="Hocking W.P."/>
            <person name="Steinsbu B.O."/>
            <person name="Steen I.H."/>
        </authorList>
    </citation>
    <scope>NUCLEOTIDE SEQUENCE [LARGE SCALE GENOMIC DNA]</scope>
    <source>
        <strain evidence="2">PM70-1</strain>
    </source>
</reference>
<dbReference type="GO" id="GO:0016757">
    <property type="term" value="F:glycosyltransferase activity"/>
    <property type="evidence" value="ECO:0007669"/>
    <property type="project" value="InterPro"/>
</dbReference>
<dbReference type="EMBL" id="CP005290">
    <property type="protein sequence ID" value="AGK60069.1"/>
    <property type="molecule type" value="Genomic_DNA"/>
</dbReference>
<protein>
    <submittedName>
        <fullName evidence="2">Glycosyltransferase</fullName>
    </submittedName>
</protein>
<dbReference type="InterPro" id="IPR001296">
    <property type="entry name" value="Glyco_trans_1"/>
</dbReference>
<keyword evidence="3" id="KW-1185">Reference proteome</keyword>
<dbReference type="SUPFAM" id="SSF53756">
    <property type="entry name" value="UDP-Glycosyltransferase/glycogen phosphorylase"/>
    <property type="match status" value="1"/>
</dbReference>
<dbReference type="GeneID" id="15391679"/>
<organism evidence="2 3">
    <name type="scientific">Archaeoglobus sulfaticallidus PM70-1</name>
    <dbReference type="NCBI Taxonomy" id="387631"/>
    <lineage>
        <taxon>Archaea</taxon>
        <taxon>Methanobacteriati</taxon>
        <taxon>Methanobacteriota</taxon>
        <taxon>Archaeoglobi</taxon>
        <taxon>Archaeoglobales</taxon>
        <taxon>Archaeoglobaceae</taxon>
        <taxon>Archaeoglobus</taxon>
    </lineage>
</organism>
<dbReference type="HOGENOM" id="CLU_827941_0_0_2"/>
<name>N0B8Y2_9EURY</name>
<dbReference type="RefSeq" id="WP_015589668.1">
    <property type="nucleotide sequence ID" value="NC_021169.1"/>
</dbReference>
<dbReference type="PANTHER" id="PTHR45947:SF3">
    <property type="entry name" value="SULFOQUINOVOSYL TRANSFERASE SQD2"/>
    <property type="match status" value="1"/>
</dbReference>
<dbReference type="OrthoDB" id="132546at2157"/>
<keyword evidence="2" id="KW-0808">Transferase</keyword>
<dbReference type="eggNOG" id="arCOG01407">
    <property type="taxonomic scope" value="Archaea"/>
</dbReference>
<dbReference type="CDD" id="cd03801">
    <property type="entry name" value="GT4_PimA-like"/>
    <property type="match status" value="1"/>
</dbReference>
<dbReference type="STRING" id="387631.Asulf_00033"/>
<accession>N0B8Y2</accession>
<evidence type="ECO:0000313" key="2">
    <source>
        <dbReference type="EMBL" id="AGK60069.1"/>
    </source>
</evidence>
<feature type="domain" description="Glycosyl transferase family 1" evidence="1">
    <location>
        <begin position="155"/>
        <end position="303"/>
    </location>
</feature>
<dbReference type="AlphaFoldDB" id="N0B8Y2"/>
<dbReference type="Pfam" id="PF00534">
    <property type="entry name" value="Glycos_transf_1"/>
    <property type="match status" value="1"/>
</dbReference>
<evidence type="ECO:0000313" key="3">
    <source>
        <dbReference type="Proteomes" id="UP000013307"/>
    </source>
</evidence>